<evidence type="ECO:0000313" key="3">
    <source>
        <dbReference type="Proteomes" id="UP000032274"/>
    </source>
</evidence>
<accession>A0AA40JPX5</accession>
<feature type="non-terminal residue" evidence="2">
    <location>
        <position position="1"/>
    </location>
</feature>
<organism evidence="2 3">
    <name type="scientific">Staphylococcus aureus</name>
    <dbReference type="NCBI Taxonomy" id="1280"/>
    <lineage>
        <taxon>Bacteria</taxon>
        <taxon>Bacillati</taxon>
        <taxon>Bacillota</taxon>
        <taxon>Bacilli</taxon>
        <taxon>Bacillales</taxon>
        <taxon>Staphylococcaceae</taxon>
        <taxon>Staphylococcus</taxon>
    </lineage>
</organism>
<feature type="region of interest" description="Disordered" evidence="1">
    <location>
        <begin position="61"/>
        <end position="80"/>
    </location>
</feature>
<evidence type="ECO:0000313" key="2">
    <source>
        <dbReference type="EMBL" id="KIU01370.1"/>
    </source>
</evidence>
<reference evidence="2 3" key="1">
    <citation type="submission" date="2015-01" db="EMBL/GenBank/DDBJ databases">
        <title>Characterization of Swiss Staphylococcus aureus strains involved in food poisoning.</title>
        <authorList>
            <person name="Crovadore J."/>
            <person name="Chablais R."/>
            <person name="Tonacini J."/>
            <person name="Schnyder B."/>
            <person name="Lefort F."/>
        </authorList>
    </citation>
    <scope>NUCLEOTIDE SEQUENCE [LARGE SCALE GENOMIC DNA]</scope>
    <source>
        <strain evidence="2 3">SA-120</strain>
    </source>
</reference>
<dbReference type="AlphaFoldDB" id="A0AA40JPX5"/>
<proteinExistence type="predicted"/>
<gene>
    <name evidence="2" type="ORF">QU38_01985</name>
</gene>
<sequence>RGYVQTHGLALARALSCRWRGRPQAGQDPAFACATFATGDTPESHRKDGPGDAVQCHALEPRRDGRGHGDFAVERGAHLV</sequence>
<comment type="caution">
    <text evidence="2">The sequence shown here is derived from an EMBL/GenBank/DDBJ whole genome shotgun (WGS) entry which is preliminary data.</text>
</comment>
<name>A0AA40JPX5_STAAU</name>
<protein>
    <submittedName>
        <fullName evidence="2">Uncharacterized protein</fullName>
    </submittedName>
</protein>
<evidence type="ECO:0000256" key="1">
    <source>
        <dbReference type="SAM" id="MobiDB-lite"/>
    </source>
</evidence>
<dbReference type="EMBL" id="JXIG01000431">
    <property type="protein sequence ID" value="KIU01370.1"/>
    <property type="molecule type" value="Genomic_DNA"/>
</dbReference>
<dbReference type="Proteomes" id="UP000032274">
    <property type="component" value="Unassembled WGS sequence"/>
</dbReference>